<dbReference type="OrthoDB" id="10017101at2759"/>
<feature type="domain" description="Methyltransferase" evidence="1">
    <location>
        <begin position="37"/>
        <end position="156"/>
    </location>
</feature>
<keyword evidence="3" id="KW-1185">Reference proteome</keyword>
<dbReference type="RefSeq" id="XP_027613611.1">
    <property type="nucleotide sequence ID" value="XM_027757810.1"/>
</dbReference>
<dbReference type="PANTHER" id="PTHR43861">
    <property type="entry name" value="TRANS-ACONITATE 2-METHYLTRANSFERASE-RELATED"/>
    <property type="match status" value="1"/>
</dbReference>
<dbReference type="FunCoup" id="A0A401GKK1">
    <property type="interactions" value="2"/>
</dbReference>
<dbReference type="GO" id="GO:0032259">
    <property type="term" value="P:methylation"/>
    <property type="evidence" value="ECO:0007669"/>
    <property type="project" value="UniProtKB-KW"/>
</dbReference>
<keyword evidence="2" id="KW-0489">Methyltransferase</keyword>
<gene>
    <name evidence="2" type="ORF">SCP_0410830</name>
</gene>
<dbReference type="GeneID" id="38779615"/>
<dbReference type="AlphaFoldDB" id="A0A401GKK1"/>
<dbReference type="STRING" id="139825.A0A401GKK1"/>
<dbReference type="Pfam" id="PF13847">
    <property type="entry name" value="Methyltransf_31"/>
    <property type="match status" value="1"/>
</dbReference>
<evidence type="ECO:0000313" key="3">
    <source>
        <dbReference type="Proteomes" id="UP000287166"/>
    </source>
</evidence>
<dbReference type="GO" id="GO:0008168">
    <property type="term" value="F:methyltransferase activity"/>
    <property type="evidence" value="ECO:0007669"/>
    <property type="project" value="UniProtKB-KW"/>
</dbReference>
<evidence type="ECO:0000259" key="1">
    <source>
        <dbReference type="Pfam" id="PF13847"/>
    </source>
</evidence>
<dbReference type="InParanoid" id="A0A401GKK1"/>
<dbReference type="SUPFAM" id="SSF53335">
    <property type="entry name" value="S-adenosyl-L-methionine-dependent methyltransferases"/>
    <property type="match status" value="1"/>
</dbReference>
<protein>
    <submittedName>
        <fullName evidence="2">Uncharacterized methyltransferase</fullName>
    </submittedName>
</protein>
<dbReference type="CDD" id="cd02440">
    <property type="entry name" value="AdoMet_MTases"/>
    <property type="match status" value="1"/>
</dbReference>
<name>A0A401GKK1_9APHY</name>
<proteinExistence type="predicted"/>
<comment type="caution">
    <text evidence="2">The sequence shown here is derived from an EMBL/GenBank/DDBJ whole genome shotgun (WGS) entry which is preliminary data.</text>
</comment>
<accession>A0A401GKK1</accession>
<keyword evidence="2" id="KW-0808">Transferase</keyword>
<organism evidence="2 3">
    <name type="scientific">Sparassis crispa</name>
    <dbReference type="NCBI Taxonomy" id="139825"/>
    <lineage>
        <taxon>Eukaryota</taxon>
        <taxon>Fungi</taxon>
        <taxon>Dikarya</taxon>
        <taxon>Basidiomycota</taxon>
        <taxon>Agaricomycotina</taxon>
        <taxon>Agaricomycetes</taxon>
        <taxon>Polyporales</taxon>
        <taxon>Sparassidaceae</taxon>
        <taxon>Sparassis</taxon>
    </lineage>
</organism>
<reference evidence="2 3" key="1">
    <citation type="journal article" date="2018" name="Sci. Rep.">
        <title>Genome sequence of the cauliflower mushroom Sparassis crispa (Hanabiratake) and its association with beneficial usage.</title>
        <authorList>
            <person name="Kiyama R."/>
            <person name="Furutani Y."/>
            <person name="Kawaguchi K."/>
            <person name="Nakanishi T."/>
        </authorList>
    </citation>
    <scope>NUCLEOTIDE SEQUENCE [LARGE SCALE GENOMIC DNA]</scope>
</reference>
<evidence type="ECO:0000313" key="2">
    <source>
        <dbReference type="EMBL" id="GBE82698.1"/>
    </source>
</evidence>
<dbReference type="InterPro" id="IPR025714">
    <property type="entry name" value="Methyltranfer_dom"/>
</dbReference>
<dbReference type="EMBL" id="BFAD01000004">
    <property type="protein sequence ID" value="GBE82698.1"/>
    <property type="molecule type" value="Genomic_DNA"/>
</dbReference>
<dbReference type="Gene3D" id="3.40.50.150">
    <property type="entry name" value="Vaccinia Virus protein VP39"/>
    <property type="match status" value="1"/>
</dbReference>
<dbReference type="InterPro" id="IPR029063">
    <property type="entry name" value="SAM-dependent_MTases_sf"/>
</dbReference>
<sequence>MATETAVYTHGETESVLRALYWRTATNSAAYLIPALRSDMRILDIGCGPGTITADLAKLVPNGDVVGVELAGDVLEKARANAAALGVKNVQFVVGDVNGLAFPDGTFDVVHAHQVLQHVGDPVRALREMRRITKPGGIVAVRDTDFDTFTWFPDVEGMADFKEKYVHVQRANGGEPLAGRRLHAWAREAGFDPAKITKSSSTWCYGTPEERAWWGGLWADLIVSPGLTRTAISNGVATKEELEQFAAALCKWAGEEDGWFALMHGEVLCRV</sequence>
<dbReference type="Proteomes" id="UP000287166">
    <property type="component" value="Unassembled WGS sequence"/>
</dbReference>